<dbReference type="Proteomes" id="UP000268048">
    <property type="component" value="Chromosome"/>
</dbReference>
<gene>
    <name evidence="1" type="ORF">C4K04_4704</name>
</gene>
<evidence type="ECO:0000313" key="2">
    <source>
        <dbReference type="Proteomes" id="UP000268048"/>
    </source>
</evidence>
<proteinExistence type="predicted"/>
<accession>A0A3G7TVK5</accession>
<sequence>MTLGTSIERSFFSLSIGDPSTALCATFYSSVAFAFNTIES</sequence>
<organism evidence="1 2">
    <name type="scientific">Pseudomonas chlororaphis</name>
    <dbReference type="NCBI Taxonomy" id="587753"/>
    <lineage>
        <taxon>Bacteria</taxon>
        <taxon>Pseudomonadati</taxon>
        <taxon>Pseudomonadota</taxon>
        <taxon>Gammaproteobacteria</taxon>
        <taxon>Pseudomonadales</taxon>
        <taxon>Pseudomonadaceae</taxon>
        <taxon>Pseudomonas</taxon>
    </lineage>
</organism>
<name>A0A3G7TVK5_9PSED</name>
<dbReference type="AlphaFoldDB" id="A0A3G7TVK5"/>
<protein>
    <submittedName>
        <fullName evidence="1">Uncharacterized protein</fullName>
    </submittedName>
</protein>
<reference evidence="1 2" key="1">
    <citation type="submission" date="2018-03" db="EMBL/GenBank/DDBJ databases">
        <title>Diversity of phytobeneficial traits revealed by whole-genome analysis of worldwide-isolated phenazine-producing Pseudomonas spp.</title>
        <authorList>
            <person name="Biessy A."/>
            <person name="Novinscak A."/>
            <person name="Blom J."/>
            <person name="Leger G."/>
            <person name="Thomashow L.S."/>
            <person name="Cazorla F.M."/>
            <person name="Josic D."/>
            <person name="Filion M."/>
        </authorList>
    </citation>
    <scope>NUCLEOTIDE SEQUENCE [LARGE SCALE GENOMIC DNA]</scope>
    <source>
        <strain evidence="1 2">B25</strain>
    </source>
</reference>
<evidence type="ECO:0000313" key="1">
    <source>
        <dbReference type="EMBL" id="AZE50359.1"/>
    </source>
</evidence>
<dbReference type="EMBL" id="CP027753">
    <property type="protein sequence ID" value="AZE50359.1"/>
    <property type="molecule type" value="Genomic_DNA"/>
</dbReference>